<dbReference type="EMBL" id="PYWC01000010">
    <property type="protein sequence ID" value="PWW79104.1"/>
    <property type="molecule type" value="Genomic_DNA"/>
</dbReference>
<reference evidence="1 2" key="1">
    <citation type="submission" date="2018-03" db="EMBL/GenBank/DDBJ databases">
        <title>Genomes of Pezizomycetes fungi and the evolution of truffles.</title>
        <authorList>
            <person name="Murat C."/>
            <person name="Payen T."/>
            <person name="Noel B."/>
            <person name="Kuo A."/>
            <person name="Martin F.M."/>
        </authorList>
    </citation>
    <scope>NUCLEOTIDE SEQUENCE [LARGE SCALE GENOMIC DNA]</scope>
    <source>
        <strain evidence="1">091103-1</strain>
    </source>
</reference>
<dbReference type="STRING" id="42249.A0A317SXU2"/>
<evidence type="ECO:0000313" key="1">
    <source>
        <dbReference type="EMBL" id="PWW79104.1"/>
    </source>
</evidence>
<dbReference type="AlphaFoldDB" id="A0A317SXU2"/>
<dbReference type="PANTHER" id="PTHR35871:SF1">
    <property type="entry name" value="CXC1-LIKE CYSTEINE CLUSTER ASSOCIATED WITH KDZ TRANSPOSASES DOMAIN-CONTAINING PROTEIN"/>
    <property type="match status" value="1"/>
</dbReference>
<evidence type="ECO:0000313" key="2">
    <source>
        <dbReference type="Proteomes" id="UP000246991"/>
    </source>
</evidence>
<sequence length="182" mass="20480">MHQHLGIQEHASLLFEFGSQNNQGYWSTQDVVNHTLNSAIKIFEAVYPGYQGLFLYDNASSHSSYADDALRVQNMNLGSGGEQAVLRDGYFIKNGVQTIQKMVNNEGIPKGIEEYCEDCKPFLGSKCLTCETISSSCGESCCARRILSQQDDFQQQKGKLQEMIELTGHKIMFYPKFLCKLN</sequence>
<keyword evidence="2" id="KW-1185">Reference proteome</keyword>
<name>A0A317SXU2_9PEZI</name>
<proteinExistence type="predicted"/>
<dbReference type="OrthoDB" id="5401962at2759"/>
<accession>A0A317SXU2</accession>
<gene>
    <name evidence="1" type="ORF">C7212DRAFT_153062</name>
</gene>
<dbReference type="Proteomes" id="UP000246991">
    <property type="component" value="Unassembled WGS sequence"/>
</dbReference>
<organism evidence="1 2">
    <name type="scientific">Tuber magnatum</name>
    <name type="common">white Piedmont truffle</name>
    <dbReference type="NCBI Taxonomy" id="42249"/>
    <lineage>
        <taxon>Eukaryota</taxon>
        <taxon>Fungi</taxon>
        <taxon>Dikarya</taxon>
        <taxon>Ascomycota</taxon>
        <taxon>Pezizomycotina</taxon>
        <taxon>Pezizomycetes</taxon>
        <taxon>Pezizales</taxon>
        <taxon>Tuberaceae</taxon>
        <taxon>Tuber</taxon>
    </lineage>
</organism>
<protein>
    <submittedName>
        <fullName evidence="1">Uncharacterized protein</fullName>
    </submittedName>
</protein>
<comment type="caution">
    <text evidence="1">The sequence shown here is derived from an EMBL/GenBank/DDBJ whole genome shotgun (WGS) entry which is preliminary data.</text>
</comment>
<dbReference type="PANTHER" id="PTHR35871">
    <property type="entry name" value="EXPRESSED PROTEIN"/>
    <property type="match status" value="1"/>
</dbReference>